<keyword evidence="3" id="KW-1185">Reference proteome</keyword>
<evidence type="ECO:0000313" key="3">
    <source>
        <dbReference type="Proteomes" id="UP000325395"/>
    </source>
</evidence>
<accession>A0ABQ6W9G8</accession>
<evidence type="ECO:0000256" key="1">
    <source>
        <dbReference type="SAM" id="MobiDB-lite"/>
    </source>
</evidence>
<dbReference type="EMBL" id="ML735799">
    <property type="protein sequence ID" value="KAE8413779.1"/>
    <property type="molecule type" value="Genomic_DNA"/>
</dbReference>
<sequence>MIKPAVKMKCIYEKLWLHKFRKTSHSKTVQRRKAVYIRLTPHPRGHRHSYNNIKDPAHHLKSQCLYFSISLRNTSKYLKHPQTTGFIAIRSDHIVSRPLQPSTSDNIPTAYPEPTLQSQPAHRTATATNPTRRNSSLSTVTTYHGPNAATSAMQLASPSSRCTVNGSGAASFVQLPSSSGSSNPIVTFAPQWSTRNDKLEMYFTNAVGCGEERPSSTSGIRSSGRVKNAFLVYYNSEIIMMARCTRFMQCNMRGRKPEMGD</sequence>
<feature type="region of interest" description="Disordered" evidence="1">
    <location>
        <begin position="100"/>
        <end position="139"/>
    </location>
</feature>
<reference evidence="2 3" key="1">
    <citation type="submission" date="2019-04" db="EMBL/GenBank/DDBJ databases">
        <authorList>
            <consortium name="DOE Joint Genome Institute"/>
            <person name="Mondo S."/>
            <person name="Kjaerbolling I."/>
            <person name="Vesth T."/>
            <person name="Frisvad J.C."/>
            <person name="Nybo J.L."/>
            <person name="Theobald S."/>
            <person name="Kildgaard S."/>
            <person name="Isbrandt T."/>
            <person name="Kuo A."/>
            <person name="Sato A."/>
            <person name="Lyhne E.K."/>
            <person name="Kogle M.E."/>
            <person name="Wiebenga A."/>
            <person name="Kun R.S."/>
            <person name="Lubbers R.J."/>
            <person name="Makela M.R."/>
            <person name="Barry K."/>
            <person name="Chovatia M."/>
            <person name="Clum A."/>
            <person name="Daum C."/>
            <person name="Haridas S."/>
            <person name="He G."/>
            <person name="LaButti K."/>
            <person name="Lipzen A."/>
            <person name="Riley R."/>
            <person name="Salamov A."/>
            <person name="Simmons B.A."/>
            <person name="Magnuson J.K."/>
            <person name="Henrissat B."/>
            <person name="Mortensen U.H."/>
            <person name="Larsen T.O."/>
            <person name="Devries R.P."/>
            <person name="Grigoriev I.V."/>
            <person name="Machida M."/>
            <person name="Baker S.E."/>
            <person name="Andersen M.R."/>
            <person name="Cantor M.N."/>
            <person name="Hua S.X."/>
        </authorList>
    </citation>
    <scope>NUCLEOTIDE SEQUENCE [LARGE SCALE GENOMIC DNA]</scope>
    <source>
        <strain evidence="2 3">CBS 117616</strain>
    </source>
</reference>
<evidence type="ECO:0000313" key="2">
    <source>
        <dbReference type="EMBL" id="KAE8413779.1"/>
    </source>
</evidence>
<protein>
    <submittedName>
        <fullName evidence="2">Uncharacterized protein</fullName>
    </submittedName>
</protein>
<name>A0ABQ6W9G8_9EURO</name>
<organism evidence="2 3">
    <name type="scientific">Aspergillus pseudocaelatus</name>
    <dbReference type="NCBI Taxonomy" id="1825620"/>
    <lineage>
        <taxon>Eukaryota</taxon>
        <taxon>Fungi</taxon>
        <taxon>Dikarya</taxon>
        <taxon>Ascomycota</taxon>
        <taxon>Pezizomycotina</taxon>
        <taxon>Eurotiomycetes</taxon>
        <taxon>Eurotiomycetidae</taxon>
        <taxon>Eurotiales</taxon>
        <taxon>Aspergillaceae</taxon>
        <taxon>Aspergillus</taxon>
        <taxon>Aspergillus subgen. Circumdati</taxon>
    </lineage>
</organism>
<gene>
    <name evidence="2" type="ORF">BDV36DRAFT_24308</name>
</gene>
<proteinExistence type="predicted"/>
<feature type="compositionally biased region" description="Low complexity" evidence="1">
    <location>
        <begin position="120"/>
        <end position="134"/>
    </location>
</feature>
<dbReference type="Proteomes" id="UP000325395">
    <property type="component" value="Unassembled WGS sequence"/>
</dbReference>